<feature type="domain" description="Histidine kinase/HSP90-like ATPase" evidence="8">
    <location>
        <begin position="30"/>
        <end position="187"/>
    </location>
</feature>
<dbReference type="GO" id="GO:0016887">
    <property type="term" value="F:ATP hydrolysis activity"/>
    <property type="evidence" value="ECO:0007669"/>
    <property type="project" value="InterPro"/>
</dbReference>
<dbReference type="EMBL" id="UOFD01000008">
    <property type="protein sequence ID" value="VAW50193.1"/>
    <property type="molecule type" value="Genomic_DNA"/>
</dbReference>
<dbReference type="PROSITE" id="PS00298">
    <property type="entry name" value="HSP90"/>
    <property type="match status" value="1"/>
</dbReference>
<keyword evidence="6" id="KW-0346">Stress response</keyword>
<dbReference type="Gene3D" id="1.20.120.790">
    <property type="entry name" value="Heat shock protein 90, C-terminal domain"/>
    <property type="match status" value="1"/>
</dbReference>
<evidence type="ECO:0000256" key="6">
    <source>
        <dbReference type="ARBA" id="ARBA00023016"/>
    </source>
</evidence>
<dbReference type="GO" id="GO:0051082">
    <property type="term" value="F:unfolded protein binding"/>
    <property type="evidence" value="ECO:0007669"/>
    <property type="project" value="InterPro"/>
</dbReference>
<dbReference type="FunFam" id="3.30.565.10:FF:000009">
    <property type="entry name" value="Molecular chaperone HtpG"/>
    <property type="match status" value="1"/>
</dbReference>
<dbReference type="AlphaFoldDB" id="A0A3B0WCY0"/>
<dbReference type="PIRSF" id="PIRSF002583">
    <property type="entry name" value="Hsp90"/>
    <property type="match status" value="1"/>
</dbReference>
<evidence type="ECO:0000256" key="1">
    <source>
        <dbReference type="ARBA" id="ARBA00004496"/>
    </source>
</evidence>
<dbReference type="InterPro" id="IPR036890">
    <property type="entry name" value="HATPase_C_sf"/>
</dbReference>
<evidence type="ECO:0000256" key="4">
    <source>
        <dbReference type="ARBA" id="ARBA00022741"/>
    </source>
</evidence>
<dbReference type="GO" id="GO:0005737">
    <property type="term" value="C:cytoplasm"/>
    <property type="evidence" value="ECO:0007669"/>
    <property type="project" value="UniProtKB-SubCell"/>
</dbReference>
<dbReference type="InterPro" id="IPR001404">
    <property type="entry name" value="Hsp90_fam"/>
</dbReference>
<sequence>MSVEASKETLEFQTEARQILHLMTHSLYSNKEIFLRELVSNASDACDKLRFEALSDDSLYDGDSELSVHVDFDEKAQTVTITDNGIGMSRQEVIDNVGTIASSGTKKFLEAMSGDQAKDAQMIGQFGVGFYSSFIVADKVTLETRRAGASDEEAIRWESSGEGDFSLENIDKETRGTTVVLHLKKDEKEFANQYRLKNIIKQYSDHISIPVYMTEEELDDKGEPKKDDDGNVVTKQERANSASALWARDKSDISDEDYNEFYKHVSMDFSEPLSWVHSKVEGNQSYTSLLYVPTNPPFDLFDRDHKRGVKLYVKRIFIMDEAEQLMPNYLRFVKGVVDSDDLPLNVSREILQQNKAIDRIRGASVKKVLGMLESIQKKDTEKYATFWKSFGQVLKEGPIEDVSNKERIAKLLLFASTHNAENDKDGDVQDITLSDYVSRMPEKQDKIYYIVADNYTAAKNSPHLEVFNKKGIEVLLLSDRVDEWLVSHLDEFDGKKLQSVARGNLDMDEKEDKKAQEKLEKTFSSVIEHATKILDGKVKEVRLSQRLTDSPSCLVLEENDMSAQMQQIMEAAGQYAPKPEPILELNADHALVKKLNDITDDEVFEDYAHLLFEQAQLAAGTPLEDAAGFVKRVNKLLGS</sequence>
<keyword evidence="5" id="KW-0067">ATP-binding</keyword>
<evidence type="ECO:0000256" key="3">
    <source>
        <dbReference type="ARBA" id="ARBA00022490"/>
    </source>
</evidence>
<keyword evidence="3" id="KW-0963">Cytoplasm</keyword>
<dbReference type="CDD" id="cd16927">
    <property type="entry name" value="HATPase_Hsp90-like"/>
    <property type="match status" value="1"/>
</dbReference>
<dbReference type="InterPro" id="IPR019805">
    <property type="entry name" value="Heat_shock_protein_90_CS"/>
</dbReference>
<dbReference type="GO" id="GO:0140662">
    <property type="term" value="F:ATP-dependent protein folding chaperone"/>
    <property type="evidence" value="ECO:0007669"/>
    <property type="project" value="InterPro"/>
</dbReference>
<dbReference type="NCBIfam" id="NF003555">
    <property type="entry name" value="PRK05218.1"/>
    <property type="match status" value="1"/>
</dbReference>
<dbReference type="FunFam" id="3.30.230.80:FF:000002">
    <property type="entry name" value="Molecular chaperone HtpG"/>
    <property type="match status" value="1"/>
</dbReference>
<keyword evidence="4" id="KW-0547">Nucleotide-binding</keyword>
<accession>A0A3B0WCY0</accession>
<gene>
    <name evidence="9" type="ORF">MNBD_GAMMA06-2202</name>
</gene>
<dbReference type="PANTHER" id="PTHR11528">
    <property type="entry name" value="HEAT SHOCK PROTEIN 90 FAMILY MEMBER"/>
    <property type="match status" value="1"/>
</dbReference>
<dbReference type="InterPro" id="IPR020575">
    <property type="entry name" value="Hsp90_N"/>
</dbReference>
<dbReference type="GO" id="GO:0005524">
    <property type="term" value="F:ATP binding"/>
    <property type="evidence" value="ECO:0007669"/>
    <property type="project" value="UniProtKB-KW"/>
</dbReference>
<dbReference type="Pfam" id="PF00183">
    <property type="entry name" value="HSP90"/>
    <property type="match status" value="1"/>
</dbReference>
<dbReference type="Gene3D" id="3.40.50.11260">
    <property type="match status" value="1"/>
</dbReference>
<dbReference type="Gene3D" id="3.30.230.80">
    <property type="match status" value="1"/>
</dbReference>
<dbReference type="Gene3D" id="3.30.565.10">
    <property type="entry name" value="Histidine kinase-like ATPase, C-terminal domain"/>
    <property type="match status" value="1"/>
</dbReference>
<organism evidence="9">
    <name type="scientific">hydrothermal vent metagenome</name>
    <dbReference type="NCBI Taxonomy" id="652676"/>
    <lineage>
        <taxon>unclassified sequences</taxon>
        <taxon>metagenomes</taxon>
        <taxon>ecological metagenomes</taxon>
    </lineage>
</organism>
<dbReference type="PRINTS" id="PR00775">
    <property type="entry name" value="HEATSHOCK90"/>
</dbReference>
<protein>
    <submittedName>
        <fullName evidence="9">Chaperone protein HtpG</fullName>
    </submittedName>
</protein>
<reference evidence="9" key="1">
    <citation type="submission" date="2018-06" db="EMBL/GenBank/DDBJ databases">
        <authorList>
            <person name="Zhirakovskaya E."/>
        </authorList>
    </citation>
    <scope>NUCLEOTIDE SEQUENCE</scope>
</reference>
<dbReference type="Pfam" id="PF13589">
    <property type="entry name" value="HATPase_c_3"/>
    <property type="match status" value="1"/>
</dbReference>
<evidence type="ECO:0000313" key="9">
    <source>
        <dbReference type="EMBL" id="VAW50193.1"/>
    </source>
</evidence>
<name>A0A3B0WCY0_9ZZZZ</name>
<proteinExistence type="inferred from homology"/>
<comment type="subcellular location">
    <subcellularLocation>
        <location evidence="1">Cytoplasm</location>
    </subcellularLocation>
</comment>
<keyword evidence="7" id="KW-0143">Chaperone</keyword>
<dbReference type="SMART" id="SM00387">
    <property type="entry name" value="HATPase_c"/>
    <property type="match status" value="1"/>
</dbReference>
<dbReference type="SUPFAM" id="SSF54211">
    <property type="entry name" value="Ribosomal protein S5 domain 2-like"/>
    <property type="match status" value="1"/>
</dbReference>
<evidence type="ECO:0000256" key="2">
    <source>
        <dbReference type="ARBA" id="ARBA00008239"/>
    </source>
</evidence>
<dbReference type="InterPro" id="IPR020568">
    <property type="entry name" value="Ribosomal_Su5_D2-typ_SF"/>
</dbReference>
<evidence type="ECO:0000256" key="7">
    <source>
        <dbReference type="ARBA" id="ARBA00023186"/>
    </source>
</evidence>
<dbReference type="SUPFAM" id="SSF110942">
    <property type="entry name" value="HSP90 C-terminal domain"/>
    <property type="match status" value="1"/>
</dbReference>
<dbReference type="InterPro" id="IPR003594">
    <property type="entry name" value="HATPase_dom"/>
</dbReference>
<evidence type="ECO:0000256" key="5">
    <source>
        <dbReference type="ARBA" id="ARBA00022840"/>
    </source>
</evidence>
<comment type="similarity">
    <text evidence="2">Belongs to the heat shock protein 90 family.</text>
</comment>
<dbReference type="InterPro" id="IPR037196">
    <property type="entry name" value="HSP90_C"/>
</dbReference>
<evidence type="ECO:0000259" key="8">
    <source>
        <dbReference type="SMART" id="SM00387"/>
    </source>
</evidence>
<dbReference type="SUPFAM" id="SSF55874">
    <property type="entry name" value="ATPase domain of HSP90 chaperone/DNA topoisomerase II/histidine kinase"/>
    <property type="match status" value="1"/>
</dbReference>
<dbReference type="HAMAP" id="MF_00505">
    <property type="entry name" value="HSP90"/>
    <property type="match status" value="1"/>
</dbReference>